<evidence type="ECO:0000256" key="5">
    <source>
        <dbReference type="ARBA" id="ARBA00023136"/>
    </source>
</evidence>
<accession>A0ABR6NIJ7</accession>
<protein>
    <submittedName>
        <fullName evidence="9">MFS family permease</fullName>
    </submittedName>
</protein>
<feature type="transmembrane region" description="Helical" evidence="7">
    <location>
        <begin position="198"/>
        <end position="220"/>
    </location>
</feature>
<keyword evidence="4 7" id="KW-1133">Transmembrane helix</keyword>
<dbReference type="InterPro" id="IPR011701">
    <property type="entry name" value="MFS"/>
</dbReference>
<reference evidence="9 10" key="1">
    <citation type="submission" date="2020-08" db="EMBL/GenBank/DDBJ databases">
        <title>Exploring microbial biodiversity for novel pathways involved in the catabolism of aromatic compounds derived from lignin.</title>
        <authorList>
            <person name="Elkins J."/>
        </authorList>
    </citation>
    <scope>NUCLEOTIDE SEQUENCE [LARGE SCALE GENOMIC DNA]</scope>
    <source>
        <strain evidence="9 10">B1D3A</strain>
    </source>
</reference>
<proteinExistence type="predicted"/>
<dbReference type="PANTHER" id="PTHR43791">
    <property type="entry name" value="PERMEASE-RELATED"/>
    <property type="match status" value="1"/>
</dbReference>
<feature type="transmembrane region" description="Helical" evidence="7">
    <location>
        <begin position="266"/>
        <end position="287"/>
    </location>
</feature>
<dbReference type="PANTHER" id="PTHR43791:SF36">
    <property type="entry name" value="TRANSPORTER, PUTATIVE (AFU_ORTHOLOGUE AFUA_6G08340)-RELATED"/>
    <property type="match status" value="1"/>
</dbReference>
<name>A0ABR6NIJ7_9SPHN</name>
<dbReference type="PROSITE" id="PS50850">
    <property type="entry name" value="MFS"/>
    <property type="match status" value="1"/>
</dbReference>
<feature type="transmembrane region" description="Helical" evidence="7">
    <location>
        <begin position="35"/>
        <end position="52"/>
    </location>
</feature>
<feature type="transmembrane region" description="Helical" evidence="7">
    <location>
        <begin position="332"/>
        <end position="351"/>
    </location>
</feature>
<evidence type="ECO:0000256" key="4">
    <source>
        <dbReference type="ARBA" id="ARBA00022989"/>
    </source>
</evidence>
<dbReference type="InterPro" id="IPR036259">
    <property type="entry name" value="MFS_trans_sf"/>
</dbReference>
<feature type="transmembrane region" description="Helical" evidence="7">
    <location>
        <begin position="357"/>
        <end position="377"/>
    </location>
</feature>
<dbReference type="Proteomes" id="UP001138540">
    <property type="component" value="Unassembled WGS sequence"/>
</dbReference>
<feature type="transmembrane region" description="Helical" evidence="7">
    <location>
        <begin position="421"/>
        <end position="441"/>
    </location>
</feature>
<evidence type="ECO:0000313" key="9">
    <source>
        <dbReference type="EMBL" id="MBB5987115.1"/>
    </source>
</evidence>
<evidence type="ECO:0000256" key="2">
    <source>
        <dbReference type="ARBA" id="ARBA00022448"/>
    </source>
</evidence>
<feature type="transmembrane region" description="Helical" evidence="7">
    <location>
        <begin position="389"/>
        <end position="415"/>
    </location>
</feature>
<dbReference type="Gene3D" id="1.20.1250.20">
    <property type="entry name" value="MFS general substrate transporter like domains"/>
    <property type="match status" value="2"/>
</dbReference>
<dbReference type="InterPro" id="IPR020846">
    <property type="entry name" value="MFS_dom"/>
</dbReference>
<sequence>MTNDAITPRDASGSQAPSARTHLTEPQNDLLYRRVLWRIMPLLVICYIVAFIDRSNVGIAKIQFMGDLGFTNAQYGFGAGIFYLGYVLLEIPSNQWLARIGARITILRIMIFWGICCTLMAWMSTAPHFYALRFLLGAAEAGFFPGVLLYLTYWIPARRRARFNAIFLAAIPVAGMLGGPLAGLIMSGMDGVWGWRGWQWLFVLEGLPAILLGLVAYGVLDDKPSDCRWLAEHERAQIMADVSADARKLGDRAHATFGAVLADPAFYALGLLGFGIMVSTGGIFFWLPTIIDKSGVENLRDVGLLSALPFIIAVFFQYFIARRSDRLQERRWHTLIPALVGAVGWSLLPFVAQNTSLALIALAVATSGTFSAMGPFWSLPSTMLSGRAMAGGIALVTTLAGLGNFLSPILVGWLVDRTGSLAAGQFYFAGLLALGTAGVLVSQRRFSSGTD</sequence>
<keyword evidence="3 7" id="KW-0812">Transmembrane</keyword>
<feature type="region of interest" description="Disordered" evidence="6">
    <location>
        <begin position="1"/>
        <end position="21"/>
    </location>
</feature>
<dbReference type="CDD" id="cd17319">
    <property type="entry name" value="MFS_ExuT_GudP_like"/>
    <property type="match status" value="1"/>
</dbReference>
<evidence type="ECO:0000259" key="8">
    <source>
        <dbReference type="PROSITE" id="PS50850"/>
    </source>
</evidence>
<comment type="caution">
    <text evidence="9">The sequence shown here is derived from an EMBL/GenBank/DDBJ whole genome shotgun (WGS) entry which is preliminary data.</text>
</comment>
<feature type="transmembrane region" description="Helical" evidence="7">
    <location>
        <begin position="101"/>
        <end position="123"/>
    </location>
</feature>
<evidence type="ECO:0000256" key="7">
    <source>
        <dbReference type="SAM" id="Phobius"/>
    </source>
</evidence>
<evidence type="ECO:0000313" key="10">
    <source>
        <dbReference type="Proteomes" id="UP001138540"/>
    </source>
</evidence>
<keyword evidence="2" id="KW-0813">Transport</keyword>
<evidence type="ECO:0000256" key="3">
    <source>
        <dbReference type="ARBA" id="ARBA00022692"/>
    </source>
</evidence>
<feature type="transmembrane region" description="Helical" evidence="7">
    <location>
        <begin position="165"/>
        <end position="186"/>
    </location>
</feature>
<gene>
    <name evidence="9" type="ORF">HNP60_003089</name>
</gene>
<evidence type="ECO:0000256" key="6">
    <source>
        <dbReference type="SAM" id="MobiDB-lite"/>
    </source>
</evidence>
<dbReference type="EMBL" id="JACHKA010000001">
    <property type="protein sequence ID" value="MBB5987115.1"/>
    <property type="molecule type" value="Genomic_DNA"/>
</dbReference>
<dbReference type="SUPFAM" id="SSF103473">
    <property type="entry name" value="MFS general substrate transporter"/>
    <property type="match status" value="1"/>
</dbReference>
<feature type="transmembrane region" description="Helical" evidence="7">
    <location>
        <begin position="302"/>
        <end position="320"/>
    </location>
</feature>
<keyword evidence="10" id="KW-1185">Reference proteome</keyword>
<keyword evidence="5 7" id="KW-0472">Membrane</keyword>
<evidence type="ECO:0000256" key="1">
    <source>
        <dbReference type="ARBA" id="ARBA00004141"/>
    </source>
</evidence>
<feature type="transmembrane region" description="Helical" evidence="7">
    <location>
        <begin position="72"/>
        <end position="89"/>
    </location>
</feature>
<feature type="domain" description="Major facilitator superfamily (MFS) profile" evidence="8">
    <location>
        <begin position="39"/>
        <end position="447"/>
    </location>
</feature>
<dbReference type="RefSeq" id="WP_184155392.1">
    <property type="nucleotide sequence ID" value="NZ_JACHKA010000001.1"/>
</dbReference>
<feature type="transmembrane region" description="Helical" evidence="7">
    <location>
        <begin position="129"/>
        <end position="153"/>
    </location>
</feature>
<organism evidence="9 10">
    <name type="scientific">Sphingobium lignivorans</name>
    <dbReference type="NCBI Taxonomy" id="2735886"/>
    <lineage>
        <taxon>Bacteria</taxon>
        <taxon>Pseudomonadati</taxon>
        <taxon>Pseudomonadota</taxon>
        <taxon>Alphaproteobacteria</taxon>
        <taxon>Sphingomonadales</taxon>
        <taxon>Sphingomonadaceae</taxon>
        <taxon>Sphingobium</taxon>
    </lineage>
</organism>
<comment type="subcellular location">
    <subcellularLocation>
        <location evidence="1">Membrane</location>
        <topology evidence="1">Multi-pass membrane protein</topology>
    </subcellularLocation>
</comment>
<dbReference type="Pfam" id="PF07690">
    <property type="entry name" value="MFS_1"/>
    <property type="match status" value="1"/>
</dbReference>